<dbReference type="Pfam" id="PF02646">
    <property type="entry name" value="RmuC"/>
    <property type="match status" value="1"/>
</dbReference>
<proteinExistence type="inferred from homology"/>
<keyword evidence="6" id="KW-0472">Membrane</keyword>
<evidence type="ECO:0000256" key="6">
    <source>
        <dbReference type="SAM" id="Phobius"/>
    </source>
</evidence>
<evidence type="ECO:0000256" key="1">
    <source>
        <dbReference type="ARBA" id="ARBA00003416"/>
    </source>
</evidence>
<evidence type="ECO:0000256" key="3">
    <source>
        <dbReference type="ARBA" id="ARBA00023054"/>
    </source>
</evidence>
<evidence type="ECO:0008006" key="9">
    <source>
        <dbReference type="Google" id="ProtNLM"/>
    </source>
</evidence>
<comment type="function">
    <text evidence="1">Involved in DNA recombination.</text>
</comment>
<dbReference type="InterPro" id="IPR003798">
    <property type="entry name" value="DNA_recombination_RmuC"/>
</dbReference>
<keyword evidence="3 5" id="KW-0175">Coiled coil</keyword>
<dbReference type="AlphaFoldDB" id="A0A1L4D4I0"/>
<keyword evidence="4" id="KW-0233">DNA recombination</keyword>
<organism evidence="7 8">
    <name type="scientific">Silvanigrella aquatica</name>
    <dbReference type="NCBI Taxonomy" id="1915309"/>
    <lineage>
        <taxon>Bacteria</taxon>
        <taxon>Pseudomonadati</taxon>
        <taxon>Bdellovibrionota</taxon>
        <taxon>Oligoflexia</taxon>
        <taxon>Silvanigrellales</taxon>
        <taxon>Silvanigrellaceae</taxon>
        <taxon>Silvanigrella</taxon>
    </lineage>
</organism>
<evidence type="ECO:0000313" key="7">
    <source>
        <dbReference type="EMBL" id="APJ05082.1"/>
    </source>
</evidence>
<comment type="similarity">
    <text evidence="2">Belongs to the RmuC family.</text>
</comment>
<keyword evidence="6" id="KW-0812">Transmembrane</keyword>
<feature type="transmembrane region" description="Helical" evidence="6">
    <location>
        <begin position="6"/>
        <end position="25"/>
    </location>
</feature>
<evidence type="ECO:0000313" key="8">
    <source>
        <dbReference type="Proteomes" id="UP000184731"/>
    </source>
</evidence>
<feature type="coiled-coil region" evidence="5">
    <location>
        <begin position="31"/>
        <end position="107"/>
    </location>
</feature>
<reference evidence="7 8" key="1">
    <citation type="submission" date="2016-10" db="EMBL/GenBank/DDBJ databases">
        <title>Silvanigrella aquatica sp. nov., isolated from a freshwater lake located in the Black Forest, Germany, description of Silvanigrellaceae fam. nov., Silvanigrellales ord. nov., reclassification of the order Bdellovibrionales in the class Oligoflexia, reclassification of the families Bacteriovoracaceae and Halobacteriovoraceae in the new order Bacteriovoracales ord. nov., and reclassification of the family Pseudobacteriovoracaceae in the order Oligoflexiales.</title>
        <authorList>
            <person name="Hahn M.W."/>
            <person name="Schmidt J."/>
            <person name="Koll U."/>
            <person name="Rohde M."/>
            <person name="Verbag S."/>
            <person name="Pitt A."/>
            <person name="Nakai R."/>
            <person name="Naganuma T."/>
            <person name="Lang E."/>
        </authorList>
    </citation>
    <scope>NUCLEOTIDE SEQUENCE [LARGE SCALE GENOMIC DNA]</scope>
    <source>
        <strain evidence="7 8">MWH-Nonnen-W8red</strain>
    </source>
</reference>
<dbReference type="STRING" id="1915309.AXG55_04285"/>
<dbReference type="PANTHER" id="PTHR30563:SF0">
    <property type="entry name" value="DNA RECOMBINATION PROTEIN RMUC"/>
    <property type="match status" value="1"/>
</dbReference>
<dbReference type="EMBL" id="CP017834">
    <property type="protein sequence ID" value="APJ05082.1"/>
    <property type="molecule type" value="Genomic_DNA"/>
</dbReference>
<name>A0A1L4D4I0_9BACT</name>
<evidence type="ECO:0000256" key="2">
    <source>
        <dbReference type="ARBA" id="ARBA00009840"/>
    </source>
</evidence>
<sequence>MEYLNFLTINSFITIPLLLFIVYRLENSIKKKELSLKIESIEEKILKTLKEEIRNNREESSLSLRRTRQELSENLALLLGNLTQNNNQALKDVRETVEKQMMHIRRENETKLEQMRVTVDEKLHTTLEQRLNASFQLVGERLDQVNSGIGEMQRMASDVNSLQKILGNIKTRGVFGEEQLDRILSDFLTPEQFERNVKTKKASSAYVEFAVKLPGQQHDRTPLWLPIDAKFPMEDYQKVLDLSEQGKIEETKNSLKQLELKIKLFAKDIKAKYIDPPYTTDFGILFLPTEGLYSEVLRINGLQEFLRREHQVIVTGPATLVALLNSLQMGFRTLAVEKRSDEIRRLLTAVKKDFYKFAELLEKTQEKLDDASKQIGEASHRSKQISNKLTKVEMIPQEGQIGILNINGE</sequence>
<protein>
    <recommendedName>
        <fullName evidence="9">Recombinase RmuC</fullName>
    </recommendedName>
</protein>
<dbReference type="KEGG" id="saqi:AXG55_04285"/>
<dbReference type="GO" id="GO:0006310">
    <property type="term" value="P:DNA recombination"/>
    <property type="evidence" value="ECO:0007669"/>
    <property type="project" value="UniProtKB-KW"/>
</dbReference>
<keyword evidence="6" id="KW-1133">Transmembrane helix</keyword>
<keyword evidence="8" id="KW-1185">Reference proteome</keyword>
<evidence type="ECO:0000256" key="4">
    <source>
        <dbReference type="ARBA" id="ARBA00023172"/>
    </source>
</evidence>
<dbReference type="PANTHER" id="PTHR30563">
    <property type="entry name" value="DNA RECOMBINATION PROTEIN RMUC"/>
    <property type="match status" value="1"/>
</dbReference>
<dbReference type="OrthoDB" id="9765111at2"/>
<dbReference type="RefSeq" id="WP_148698807.1">
    <property type="nucleotide sequence ID" value="NZ_CP017834.1"/>
</dbReference>
<evidence type="ECO:0000256" key="5">
    <source>
        <dbReference type="SAM" id="Coils"/>
    </source>
</evidence>
<accession>A0A1L4D4I0</accession>
<gene>
    <name evidence="7" type="ORF">AXG55_04285</name>
</gene>
<dbReference type="Proteomes" id="UP000184731">
    <property type="component" value="Chromosome"/>
</dbReference>